<feature type="region of interest" description="Disordered" evidence="1">
    <location>
        <begin position="55"/>
        <end position="93"/>
    </location>
</feature>
<evidence type="ECO:0000256" key="1">
    <source>
        <dbReference type="SAM" id="MobiDB-lite"/>
    </source>
</evidence>
<sequence length="93" mass="9775">MSTNPQSKPINQKRGPTTGNAGSTTKRNAFMAEKSTSSSEKSKLAAMVTDALEMRGRGQAGKTNPALEGLHSNTGPKKNPTADGSKLPAKYKK</sequence>
<feature type="compositionally biased region" description="Polar residues" evidence="1">
    <location>
        <begin position="1"/>
        <end position="27"/>
    </location>
</feature>
<dbReference type="EMBL" id="LR797323">
    <property type="protein sequence ID" value="CAB4202773.1"/>
    <property type="molecule type" value="Genomic_DNA"/>
</dbReference>
<gene>
    <name evidence="2" type="ORF">UFOVP1369_38</name>
</gene>
<evidence type="ECO:0000313" key="2">
    <source>
        <dbReference type="EMBL" id="CAB4202773.1"/>
    </source>
</evidence>
<name>A0A6J5RZN6_9CAUD</name>
<protein>
    <submittedName>
        <fullName evidence="2">Uncharacterized protein</fullName>
    </submittedName>
</protein>
<organism evidence="2">
    <name type="scientific">uncultured Caudovirales phage</name>
    <dbReference type="NCBI Taxonomy" id="2100421"/>
    <lineage>
        <taxon>Viruses</taxon>
        <taxon>Duplodnaviria</taxon>
        <taxon>Heunggongvirae</taxon>
        <taxon>Uroviricota</taxon>
        <taxon>Caudoviricetes</taxon>
        <taxon>Peduoviridae</taxon>
        <taxon>Maltschvirus</taxon>
        <taxon>Maltschvirus maltsch</taxon>
    </lineage>
</organism>
<proteinExistence type="predicted"/>
<feature type="region of interest" description="Disordered" evidence="1">
    <location>
        <begin position="1"/>
        <end position="43"/>
    </location>
</feature>
<reference evidence="2" key="1">
    <citation type="submission" date="2020-05" db="EMBL/GenBank/DDBJ databases">
        <authorList>
            <person name="Chiriac C."/>
            <person name="Salcher M."/>
            <person name="Ghai R."/>
            <person name="Kavagutti S V."/>
        </authorList>
    </citation>
    <scope>NUCLEOTIDE SEQUENCE</scope>
</reference>
<accession>A0A6J5RZN6</accession>